<gene>
    <name evidence="2" type="ORF">GUJ93_ZPchr0014g46646</name>
</gene>
<dbReference type="Pfam" id="PF23209">
    <property type="entry name" value="IDM1_C"/>
    <property type="match status" value="1"/>
</dbReference>
<dbReference type="PROSITE" id="PS51186">
    <property type="entry name" value="GNAT"/>
    <property type="match status" value="1"/>
</dbReference>
<comment type="caution">
    <text evidence="2">The sequence shown here is derived from an EMBL/GenBank/DDBJ whole genome shotgun (WGS) entry which is preliminary data.</text>
</comment>
<dbReference type="Proteomes" id="UP000729402">
    <property type="component" value="Unassembled WGS sequence"/>
</dbReference>
<keyword evidence="3" id="KW-1185">Reference proteome</keyword>
<dbReference type="PANTHER" id="PTHR46508">
    <property type="entry name" value="PHD FINGER FAMILY PROTEIN"/>
    <property type="match status" value="1"/>
</dbReference>
<dbReference type="EMBL" id="JAAALK010000086">
    <property type="protein sequence ID" value="KAG8082044.1"/>
    <property type="molecule type" value="Genomic_DNA"/>
</dbReference>
<reference evidence="2" key="1">
    <citation type="journal article" date="2021" name="bioRxiv">
        <title>Whole Genome Assembly and Annotation of Northern Wild Rice, Zizania palustris L., Supports a Whole Genome Duplication in the Zizania Genus.</title>
        <authorList>
            <person name="Haas M."/>
            <person name="Kono T."/>
            <person name="Macchietto M."/>
            <person name="Millas R."/>
            <person name="McGilp L."/>
            <person name="Shao M."/>
            <person name="Duquette J."/>
            <person name="Hirsch C.N."/>
            <person name="Kimball J."/>
        </authorList>
    </citation>
    <scope>NUCLEOTIDE SEQUENCE</scope>
    <source>
        <tissue evidence="2">Fresh leaf tissue</tissue>
    </source>
</reference>
<reference evidence="2" key="2">
    <citation type="submission" date="2021-02" db="EMBL/GenBank/DDBJ databases">
        <authorList>
            <person name="Kimball J.A."/>
            <person name="Haas M.W."/>
            <person name="Macchietto M."/>
            <person name="Kono T."/>
            <person name="Duquette J."/>
            <person name="Shao M."/>
        </authorList>
    </citation>
    <scope>NUCLEOTIDE SEQUENCE</scope>
    <source>
        <tissue evidence="2">Fresh leaf tissue</tissue>
    </source>
</reference>
<sequence length="277" mass="31208">MCICSIPPDHVKCISDKLLCNEEGRSRTWFCGRTCHEIYMNLRSRVGMHDQINDGFSCTILRSNGDQRVSKAADIALLAECNMKLVIALSIMEECFLPIVDPRTGIDIIPPILYNWRSDFVHLDYKGFYTVVLENDDKIISVASIRLHGTLVAEIPLVATCPENRQQGMCRRLMDYIEEILKSLKVEMLLLSAIPNLVDTWTSAFGFVPTDDRDKKKLSKLRLVSVPGTVRLKRNLYDCLDADTVDSMEYAVPGDRHVTPVGKTKPQLPSEDCAPVC</sequence>
<evidence type="ECO:0000259" key="1">
    <source>
        <dbReference type="PROSITE" id="PS51186"/>
    </source>
</evidence>
<evidence type="ECO:0000313" key="3">
    <source>
        <dbReference type="Proteomes" id="UP000729402"/>
    </source>
</evidence>
<dbReference type="GO" id="GO:0016747">
    <property type="term" value="F:acyltransferase activity, transferring groups other than amino-acyl groups"/>
    <property type="evidence" value="ECO:0007669"/>
    <property type="project" value="InterPro"/>
</dbReference>
<dbReference type="InterPro" id="IPR000182">
    <property type="entry name" value="GNAT_dom"/>
</dbReference>
<dbReference type="CDD" id="cd04301">
    <property type="entry name" value="NAT_SF"/>
    <property type="match status" value="1"/>
</dbReference>
<evidence type="ECO:0000313" key="2">
    <source>
        <dbReference type="EMBL" id="KAG8082044.1"/>
    </source>
</evidence>
<feature type="domain" description="N-acetyltransferase" evidence="1">
    <location>
        <begin position="73"/>
        <end position="237"/>
    </location>
</feature>
<proteinExistence type="predicted"/>
<protein>
    <recommendedName>
        <fullName evidence="1">N-acetyltransferase domain-containing protein</fullName>
    </recommendedName>
</protein>
<accession>A0A8J5TH70</accession>
<dbReference type="OrthoDB" id="429143at2759"/>
<dbReference type="AlphaFoldDB" id="A0A8J5TH70"/>
<dbReference type="InterPro" id="IPR056511">
    <property type="entry name" value="IDM1_C"/>
</dbReference>
<dbReference type="PANTHER" id="PTHR46508:SF28">
    <property type="entry name" value="PHD-TYPE DOMAIN-CONTAINING PROTEIN"/>
    <property type="match status" value="1"/>
</dbReference>
<organism evidence="2 3">
    <name type="scientific">Zizania palustris</name>
    <name type="common">Northern wild rice</name>
    <dbReference type="NCBI Taxonomy" id="103762"/>
    <lineage>
        <taxon>Eukaryota</taxon>
        <taxon>Viridiplantae</taxon>
        <taxon>Streptophyta</taxon>
        <taxon>Embryophyta</taxon>
        <taxon>Tracheophyta</taxon>
        <taxon>Spermatophyta</taxon>
        <taxon>Magnoliopsida</taxon>
        <taxon>Liliopsida</taxon>
        <taxon>Poales</taxon>
        <taxon>Poaceae</taxon>
        <taxon>BOP clade</taxon>
        <taxon>Oryzoideae</taxon>
        <taxon>Oryzeae</taxon>
        <taxon>Zizaniinae</taxon>
        <taxon>Zizania</taxon>
    </lineage>
</organism>
<name>A0A8J5TH70_ZIZPA</name>